<evidence type="ECO:0000313" key="3">
    <source>
        <dbReference type="Proteomes" id="UP000831479"/>
    </source>
</evidence>
<sequence>MVYIKIDTGSRAKGFALSSSDYDYKIYTKSDRITFEKYIDNRQLLKNVHHKLVDGDVVHIDLYIGLMGIYTGKSPDLGIFARRDDVRDKYGVVDICLHDFIKKLTTVSIVRIMRNMMHYVVVRDAKVLLQTMFRYAFVAYYLTHKRLPENVQILAMIEGKDAAIDNYHRLMAKRAINNKDVCENTLNFFVNWQKELNARLSRVPDPPERMDIRHAIVMYALDEWGPVMPEDHHPIVQQIFPSITRLDASKKRTLAHQHVYVQEKLDGCNFRVIVMKDGKTITYGSRYTYRPDGNFMGFYRIREQLEQCTRALQTLMIPSTSFVVYGELVGWKDEAKTLPINVINYSAQPESLKFYAYEIQLSGGMFISFAMAQTLLSQSGFATIPYRECLYNDFVATLQFDKSTLFPDAPIEGYIIRFQHLMYKIKPEYKNLDKLKVVLNKFDYITKQFMRDTYGAVVKEEFLDALKFCYLNCNVSREEAKMLFDHMYNLYRKQLRVHNTDYKHLLTSFKENIAIL</sequence>
<evidence type="ECO:0000259" key="1">
    <source>
        <dbReference type="Pfam" id="PF09414"/>
    </source>
</evidence>
<dbReference type="InterPro" id="IPR021122">
    <property type="entry name" value="RNA_ligase_dom_REL/Rnl2"/>
</dbReference>
<dbReference type="Pfam" id="PF09414">
    <property type="entry name" value="RNA_ligase"/>
    <property type="match status" value="1"/>
</dbReference>
<name>A0AAE5YIZ7_9BBAC</name>
<reference evidence="2" key="1">
    <citation type="journal article" date="2019" name="Genomics">
        <title>Genome sequence analysis and organization of the Hyphantria cunea granulovirus (HycuGV-Hc1) from Turkey.</title>
        <authorList>
            <person name="Gencer D."/>
            <person name="Bayramoglu Z."/>
            <person name="Nalcacioglu R."/>
            <person name="Demirbag Z."/>
            <person name="Demir I."/>
        </authorList>
    </citation>
    <scope>NUCLEOTIDE SEQUENCE</scope>
    <source>
        <strain evidence="2">Hc1</strain>
    </source>
</reference>
<evidence type="ECO:0000313" key="2">
    <source>
        <dbReference type="EMBL" id="QBQ01673.1"/>
    </source>
</evidence>
<keyword evidence="3" id="KW-1185">Reference proteome</keyword>
<protein>
    <submittedName>
        <fullName evidence="2">He65</fullName>
    </submittedName>
</protein>
<dbReference type="EMBL" id="MH923363">
    <property type="protein sequence ID" value="QBQ01673.1"/>
    <property type="molecule type" value="Genomic_DNA"/>
</dbReference>
<dbReference type="Gene3D" id="3.30.470.30">
    <property type="entry name" value="DNA ligase/mRNA capping enzyme"/>
    <property type="match status" value="1"/>
</dbReference>
<accession>A0AAE5YIZ7</accession>
<proteinExistence type="predicted"/>
<dbReference type="SUPFAM" id="SSF56091">
    <property type="entry name" value="DNA ligase/mRNA capping enzyme, catalytic domain"/>
    <property type="match status" value="1"/>
</dbReference>
<gene>
    <name evidence="2" type="ORF">HycuGV_00120</name>
</gene>
<organism evidence="2 3">
    <name type="scientific">Hyphantria cunea granulovirus</name>
    <dbReference type="NCBI Taxonomy" id="307448"/>
    <lineage>
        <taxon>Viruses</taxon>
        <taxon>Viruses incertae sedis</taxon>
        <taxon>Naldaviricetes</taxon>
        <taxon>Lefavirales</taxon>
        <taxon>Baculoviridae</taxon>
        <taxon>Betabaculovirus</taxon>
        <taxon>Betabaculovirus hycuneae</taxon>
    </lineage>
</organism>
<dbReference type="Proteomes" id="UP000831479">
    <property type="component" value="Segment"/>
</dbReference>
<feature type="domain" description="RNA ligase" evidence="1">
    <location>
        <begin position="258"/>
        <end position="417"/>
    </location>
</feature>